<dbReference type="Proteomes" id="UP000435112">
    <property type="component" value="Unassembled WGS sequence"/>
</dbReference>
<evidence type="ECO:0000313" key="1">
    <source>
        <dbReference type="EMBL" id="KAE8962040.1"/>
    </source>
</evidence>
<dbReference type="AlphaFoldDB" id="A0A6A3GY79"/>
<proteinExistence type="predicted"/>
<organism evidence="1 2">
    <name type="scientific">Phytophthora rubi</name>
    <dbReference type="NCBI Taxonomy" id="129364"/>
    <lineage>
        <taxon>Eukaryota</taxon>
        <taxon>Sar</taxon>
        <taxon>Stramenopiles</taxon>
        <taxon>Oomycota</taxon>
        <taxon>Peronosporomycetes</taxon>
        <taxon>Peronosporales</taxon>
        <taxon>Peronosporaceae</taxon>
        <taxon>Phytophthora</taxon>
    </lineage>
</organism>
<feature type="non-terminal residue" evidence="1">
    <location>
        <position position="1"/>
    </location>
</feature>
<comment type="caution">
    <text evidence="1">The sequence shown here is derived from an EMBL/GenBank/DDBJ whole genome shotgun (WGS) entry which is preliminary data.</text>
</comment>
<dbReference type="EMBL" id="QXFU01006092">
    <property type="protein sequence ID" value="KAE8962040.1"/>
    <property type="molecule type" value="Genomic_DNA"/>
</dbReference>
<protein>
    <submittedName>
        <fullName evidence="1">Uncharacterized protein</fullName>
    </submittedName>
</protein>
<gene>
    <name evidence="1" type="ORF">PR002_g29717</name>
</gene>
<sequence length="489" mass="54442">AAGATAVGWAQCFEQFKVTGLGPSYDSPKAKGDEAKPISPDDKLTEVAFAVVTWKLRRPTRSWPTPCRPYWTTTRRWATGGFKVTGLGPSYDSPKAKGDEAKPISPDDELTEVAFAVVTWKLRRPTRSWPTPCRPRVAAGATAVGWAQCFEQFKVAGLGPSYDSPKAKGDEAKPISPDDKLTEVAFAVVTWKLRRPTRSWPTPCRPYWTTARRWATGGFKVTGLGPSYDSPKAKGDEAKPISPDDELTEVAFAVVTWKLRRPTRRWPTPCRPYWTTTRRWATGGFKVAGLGPSYDSPKAKGDEAKPISPDDKLTEVAFAVVTWKLRRPTRSWPTPCRPYWTTARRWATGGFKVTGLGPSYDSPKAKGDEAKPISPDDKLTEVAFAVVTWKLRRPTRSWPTPCRPYWTTTRRRVAAGATAVGWAQCFEQFKVAGLGPSYDSPKAKGDEAKPISPDDELTEVAFAVVTWKLRRPTRSWPTPCRPYWTTARR</sequence>
<name>A0A6A3GY79_9STRA</name>
<accession>A0A6A3GY79</accession>
<feature type="non-terminal residue" evidence="1">
    <location>
        <position position="489"/>
    </location>
</feature>
<reference evidence="1 2" key="1">
    <citation type="submission" date="2018-09" db="EMBL/GenBank/DDBJ databases">
        <title>Genomic investigation of the strawberry pathogen Phytophthora fragariae indicates pathogenicity is determined by transcriptional variation in three key races.</title>
        <authorList>
            <person name="Adams T.M."/>
            <person name="Armitage A.D."/>
            <person name="Sobczyk M.K."/>
            <person name="Bates H.J."/>
            <person name="Dunwell J.M."/>
            <person name="Nellist C.F."/>
            <person name="Harrison R.J."/>
        </authorList>
    </citation>
    <scope>NUCLEOTIDE SEQUENCE [LARGE SCALE GENOMIC DNA]</scope>
    <source>
        <strain evidence="1 2">SCRP324</strain>
    </source>
</reference>
<evidence type="ECO:0000313" key="2">
    <source>
        <dbReference type="Proteomes" id="UP000435112"/>
    </source>
</evidence>